<organism evidence="5 8">
    <name type="scientific">Aliivibrio fischeri</name>
    <name type="common">Vibrio fischeri</name>
    <dbReference type="NCBI Taxonomy" id="668"/>
    <lineage>
        <taxon>Bacteria</taxon>
        <taxon>Pseudomonadati</taxon>
        <taxon>Pseudomonadota</taxon>
        <taxon>Gammaproteobacteria</taxon>
        <taxon>Vibrionales</taxon>
        <taxon>Vibrionaceae</taxon>
        <taxon>Aliivibrio</taxon>
    </lineage>
</organism>
<dbReference type="InterPro" id="IPR050181">
    <property type="entry name" value="Cold_shock_domain"/>
</dbReference>
<feature type="domain" description="CSD" evidence="4">
    <location>
        <begin position="3"/>
        <end position="68"/>
    </location>
</feature>
<dbReference type="PROSITE" id="PS00352">
    <property type="entry name" value="CSD_1"/>
    <property type="match status" value="1"/>
</dbReference>
<evidence type="ECO:0000313" key="9">
    <source>
        <dbReference type="Proteomes" id="UP000435323"/>
    </source>
</evidence>
<dbReference type="InterPro" id="IPR012156">
    <property type="entry name" value="Cold_shock_CspA"/>
</dbReference>
<dbReference type="CDD" id="cd04458">
    <property type="entry name" value="CSP_CDS"/>
    <property type="match status" value="1"/>
</dbReference>
<dbReference type="GO" id="GO:0005829">
    <property type="term" value="C:cytosol"/>
    <property type="evidence" value="ECO:0007669"/>
    <property type="project" value="UniProtKB-ARBA"/>
</dbReference>
<dbReference type="Pfam" id="PF00313">
    <property type="entry name" value="CSD"/>
    <property type="match status" value="1"/>
</dbReference>
<evidence type="ECO:0000313" key="7">
    <source>
        <dbReference type="EMBL" id="MUK48099.1"/>
    </source>
</evidence>
<evidence type="ECO:0000313" key="10">
    <source>
        <dbReference type="Proteomes" id="UP000448038"/>
    </source>
</evidence>
<dbReference type="PIRSF" id="PIRSF002599">
    <property type="entry name" value="Cold_shock_A"/>
    <property type="match status" value="1"/>
</dbReference>
<gene>
    <name evidence="5" type="ORF">AFI02nite_29940</name>
    <name evidence="6" type="ORF">GNP77_01050</name>
    <name evidence="7" type="ORF">GNP88_02730</name>
</gene>
<evidence type="ECO:0000256" key="1">
    <source>
        <dbReference type="ARBA" id="ARBA00004496"/>
    </source>
</evidence>
<dbReference type="Proteomes" id="UP000321787">
    <property type="component" value="Unassembled WGS sequence"/>
</dbReference>
<dbReference type="AlphaFoldDB" id="A0A1B9PAT2"/>
<accession>A0A1B9PAT2</accession>
<proteinExistence type="predicted"/>
<dbReference type="RefSeq" id="WP_005421580.1">
    <property type="nucleotide sequence ID" value="NZ_BJTZ01000022.1"/>
</dbReference>
<dbReference type="PROSITE" id="PS51857">
    <property type="entry name" value="CSD_2"/>
    <property type="match status" value="1"/>
</dbReference>
<dbReference type="EMBL" id="WOBN01000004">
    <property type="protein sequence ID" value="MUK48099.1"/>
    <property type="molecule type" value="Genomic_DNA"/>
</dbReference>
<evidence type="ECO:0000259" key="4">
    <source>
        <dbReference type="PROSITE" id="PS51857"/>
    </source>
</evidence>
<dbReference type="InterPro" id="IPR012340">
    <property type="entry name" value="NA-bd_OB-fold"/>
</dbReference>
<dbReference type="InterPro" id="IPR011129">
    <property type="entry name" value="CSD"/>
</dbReference>
<evidence type="ECO:0000313" key="5">
    <source>
        <dbReference type="EMBL" id="GEK14958.1"/>
    </source>
</evidence>
<dbReference type="OMA" id="FCEVEGK"/>
<dbReference type="GO" id="GO:0003676">
    <property type="term" value="F:nucleic acid binding"/>
    <property type="evidence" value="ECO:0007669"/>
    <property type="project" value="InterPro"/>
</dbReference>
<protein>
    <submittedName>
        <fullName evidence="5">Cold-shock protein</fullName>
    </submittedName>
</protein>
<reference evidence="9 10" key="2">
    <citation type="submission" date="2019-11" db="EMBL/GenBank/DDBJ databases">
        <title>Using colonization assays and comparative genomics to discover symbiosis behaviors and factors in Vibrio fischeri.</title>
        <authorList>
            <person name="Bongrand C."/>
            <person name="Moriano-Gutierrez S."/>
            <person name="Arevalo P."/>
            <person name="Mcfall-Ngai M."/>
            <person name="Visick K."/>
            <person name="Polz M.F."/>
            <person name="Ruby E.G."/>
        </authorList>
    </citation>
    <scope>NUCLEOTIDE SEQUENCE [LARGE SCALE GENOMIC DNA]</scope>
    <source>
        <strain evidence="6">Emors.3.2</strain>
        <strain evidence="9">emors.3.2</strain>
        <strain evidence="10">emors.4.1</strain>
        <strain evidence="7">Emors.4.1</strain>
    </source>
</reference>
<keyword evidence="2" id="KW-0963">Cytoplasm</keyword>
<dbReference type="SUPFAM" id="SSF50249">
    <property type="entry name" value="Nucleic acid-binding proteins"/>
    <property type="match status" value="1"/>
</dbReference>
<dbReference type="InterPro" id="IPR002059">
    <property type="entry name" value="CSP_DNA-bd"/>
</dbReference>
<dbReference type="SMART" id="SM00357">
    <property type="entry name" value="CSP"/>
    <property type="match status" value="1"/>
</dbReference>
<dbReference type="Proteomes" id="UP000435323">
    <property type="component" value="Unassembled WGS sequence"/>
</dbReference>
<comment type="subcellular location">
    <subcellularLocation>
        <location evidence="1 3">Cytoplasm</location>
    </subcellularLocation>
</comment>
<dbReference type="FunFam" id="2.40.50.140:FF:000006">
    <property type="entry name" value="Cold shock protein CspC"/>
    <property type="match status" value="1"/>
</dbReference>
<dbReference type="Proteomes" id="UP000448038">
    <property type="component" value="Unassembled WGS sequence"/>
</dbReference>
<dbReference type="GeneID" id="56275615"/>
<dbReference type="PANTHER" id="PTHR11544">
    <property type="entry name" value="COLD SHOCK DOMAIN CONTAINING PROTEINS"/>
    <property type="match status" value="1"/>
</dbReference>
<dbReference type="Gene3D" id="2.40.50.140">
    <property type="entry name" value="Nucleic acid-binding proteins"/>
    <property type="match status" value="1"/>
</dbReference>
<evidence type="ECO:0000313" key="8">
    <source>
        <dbReference type="Proteomes" id="UP000321787"/>
    </source>
</evidence>
<dbReference type="PRINTS" id="PR00050">
    <property type="entry name" value="COLDSHOCK"/>
</dbReference>
<dbReference type="EMBL" id="WOBO01000002">
    <property type="protein sequence ID" value="MUK43957.1"/>
    <property type="molecule type" value="Genomic_DNA"/>
</dbReference>
<evidence type="ECO:0000256" key="2">
    <source>
        <dbReference type="ARBA" id="ARBA00022490"/>
    </source>
</evidence>
<comment type="caution">
    <text evidence="5">The sequence shown here is derived from an EMBL/GenBank/DDBJ whole genome shotgun (WGS) entry which is preliminary data.</text>
</comment>
<reference evidence="5 8" key="1">
    <citation type="submission" date="2019-07" db="EMBL/GenBank/DDBJ databases">
        <title>Whole genome shotgun sequence of Aliivibrio fischeri NBRC 101058.</title>
        <authorList>
            <person name="Hosoyama A."/>
            <person name="Uohara A."/>
            <person name="Ohji S."/>
            <person name="Ichikawa N."/>
        </authorList>
    </citation>
    <scope>NUCLEOTIDE SEQUENCE [LARGE SCALE GENOMIC DNA]</scope>
    <source>
        <strain evidence="5 8">NBRC 101058</strain>
    </source>
</reference>
<dbReference type="EMBL" id="BJTZ01000022">
    <property type="protein sequence ID" value="GEK14958.1"/>
    <property type="molecule type" value="Genomic_DNA"/>
</dbReference>
<evidence type="ECO:0000313" key="6">
    <source>
        <dbReference type="EMBL" id="MUK43957.1"/>
    </source>
</evidence>
<sequence length="69" mass="7422">MSKSTGIVKWFNEEKGFGFITQDNGGADVFVHFRAIATEGFKTLKEGQAVTFTVEQGQKGPQAADVTPA</sequence>
<dbReference type="InterPro" id="IPR019844">
    <property type="entry name" value="CSD_CS"/>
</dbReference>
<evidence type="ECO:0000256" key="3">
    <source>
        <dbReference type="RuleBase" id="RU000408"/>
    </source>
</evidence>
<name>A0A1B9PAT2_ALIFS</name>